<dbReference type="EMBL" id="JAUDFV010000064">
    <property type="protein sequence ID" value="KAL2735205.1"/>
    <property type="molecule type" value="Genomic_DNA"/>
</dbReference>
<sequence length="95" mass="11007">MPRCLLDEIGKPDRRSQAGAPSSRNENRESTLDARERRRSLVRYSDLVSKITGYEMHCIGSLCDDLTRKYVINRWHRSSDNSKPVLNTLEITSKR</sequence>
<comment type="caution">
    <text evidence="2">The sequence shown here is derived from an EMBL/GenBank/DDBJ whole genome shotgun (WGS) entry which is preliminary data.</text>
</comment>
<organism evidence="2 3">
    <name type="scientific">Vespula squamosa</name>
    <name type="common">Southern yellow jacket</name>
    <name type="synonym">Wasp</name>
    <dbReference type="NCBI Taxonomy" id="30214"/>
    <lineage>
        <taxon>Eukaryota</taxon>
        <taxon>Metazoa</taxon>
        <taxon>Ecdysozoa</taxon>
        <taxon>Arthropoda</taxon>
        <taxon>Hexapoda</taxon>
        <taxon>Insecta</taxon>
        <taxon>Pterygota</taxon>
        <taxon>Neoptera</taxon>
        <taxon>Endopterygota</taxon>
        <taxon>Hymenoptera</taxon>
        <taxon>Apocrita</taxon>
        <taxon>Aculeata</taxon>
        <taxon>Vespoidea</taxon>
        <taxon>Vespidae</taxon>
        <taxon>Vespinae</taxon>
        <taxon>Vespula</taxon>
    </lineage>
</organism>
<evidence type="ECO:0000256" key="1">
    <source>
        <dbReference type="SAM" id="MobiDB-lite"/>
    </source>
</evidence>
<dbReference type="Proteomes" id="UP001607302">
    <property type="component" value="Unassembled WGS sequence"/>
</dbReference>
<accession>A0ABD2BRJ4</accession>
<name>A0ABD2BRJ4_VESSQ</name>
<feature type="compositionally biased region" description="Basic and acidic residues" evidence="1">
    <location>
        <begin position="25"/>
        <end position="35"/>
    </location>
</feature>
<feature type="compositionally biased region" description="Basic and acidic residues" evidence="1">
    <location>
        <begin position="1"/>
        <end position="16"/>
    </location>
</feature>
<evidence type="ECO:0000313" key="3">
    <source>
        <dbReference type="Proteomes" id="UP001607302"/>
    </source>
</evidence>
<gene>
    <name evidence="2" type="ORF">V1478_002845</name>
</gene>
<keyword evidence="3" id="KW-1185">Reference proteome</keyword>
<feature type="region of interest" description="Disordered" evidence="1">
    <location>
        <begin position="1"/>
        <end position="35"/>
    </location>
</feature>
<protein>
    <submittedName>
        <fullName evidence="2">Uncharacterized protein</fullName>
    </submittedName>
</protein>
<dbReference type="AlphaFoldDB" id="A0ABD2BRJ4"/>
<reference evidence="2 3" key="1">
    <citation type="journal article" date="2024" name="Ann. Entomol. Soc. Am.">
        <title>Genomic analyses of the southern and eastern yellowjacket wasps (Hymenoptera: Vespidae) reveal evolutionary signatures of social life.</title>
        <authorList>
            <person name="Catto M.A."/>
            <person name="Caine P.B."/>
            <person name="Orr S.E."/>
            <person name="Hunt B.G."/>
            <person name="Goodisman M.A.D."/>
        </authorList>
    </citation>
    <scope>NUCLEOTIDE SEQUENCE [LARGE SCALE GENOMIC DNA]</scope>
    <source>
        <strain evidence="2">233</strain>
        <tissue evidence="2">Head and thorax</tissue>
    </source>
</reference>
<evidence type="ECO:0000313" key="2">
    <source>
        <dbReference type="EMBL" id="KAL2735205.1"/>
    </source>
</evidence>
<proteinExistence type="predicted"/>